<dbReference type="Proteomes" id="UP000035548">
    <property type="component" value="Chromosome"/>
</dbReference>
<dbReference type="GO" id="GO:0016301">
    <property type="term" value="F:kinase activity"/>
    <property type="evidence" value="ECO:0007669"/>
    <property type="project" value="UniProtKB-UniRule"/>
</dbReference>
<proteinExistence type="inferred from homology"/>
<dbReference type="RefSeq" id="WP_047260104.1">
    <property type="nucleotide sequence ID" value="NZ_CP011546.1"/>
</dbReference>
<accession>A0A0G3HEP1</accession>
<keyword evidence="1" id="KW-0808">Transferase</keyword>
<dbReference type="Gene3D" id="1.20.1270.240">
    <property type="match status" value="1"/>
</dbReference>
<dbReference type="InterPro" id="IPR016477">
    <property type="entry name" value="Fructo-/Ketosamine-3-kinase"/>
</dbReference>
<sequence>MALHRKKVNEPGAAAAEAAGLRWLREASHIVVDVVDSGPQELTMEAVPPARPTAAAAREAGRELAAIHDAGAGAFGSPPPGWPGPFYIGRQEQSCQPAEDWASFYVDQRVDPFAAKAHRLGHLSDDGWDLVRRCLDAVRRVPTDDTPSRLHGDLWAGNLLFGADGPRLIDPAAHGGHRETDLAMLYLFGAPYLEELIAGYEEVHPLRSGWRERIPLHQLHPLAVHAASHGPSYGRALVDAAQQTLSLLAR</sequence>
<evidence type="ECO:0000313" key="3">
    <source>
        <dbReference type="Proteomes" id="UP000035548"/>
    </source>
</evidence>
<dbReference type="AlphaFoldDB" id="A0A0G3HEP1"/>
<dbReference type="PIRSF" id="PIRSF006221">
    <property type="entry name" value="Ketosamine-3-kinase"/>
    <property type="match status" value="1"/>
</dbReference>
<reference evidence="2 3" key="1">
    <citation type="journal article" date="2015" name="Genome Announc.">
        <title>Virulence Factor Genes Detected in the Complete Genome Sequence of Corynebacterium uterequi DSM 45634, Isolated from the Uterus of a Maiden Mare.</title>
        <authorList>
            <person name="Ruckert C."/>
            <person name="Kriete M."/>
            <person name="Jaenicke S."/>
            <person name="Winkler A."/>
            <person name="Tauch A."/>
        </authorList>
    </citation>
    <scope>NUCLEOTIDE SEQUENCE [LARGE SCALE GENOMIC DNA]</scope>
    <source>
        <strain evidence="2 3">DSM 45634</strain>
    </source>
</reference>
<dbReference type="InterPro" id="IPR011009">
    <property type="entry name" value="Kinase-like_dom_sf"/>
</dbReference>
<reference evidence="3" key="2">
    <citation type="submission" date="2015-05" db="EMBL/GenBank/DDBJ databases">
        <title>Complete genome sequence of Corynebacterium uterequi DSM 45634, isolated from the uterus of a maiden mare.</title>
        <authorList>
            <person name="Ruckert C."/>
            <person name="Albersmeier A."/>
            <person name="Winkler A."/>
            <person name="Tauch A."/>
        </authorList>
    </citation>
    <scope>NUCLEOTIDE SEQUENCE [LARGE SCALE GENOMIC DNA]</scope>
    <source>
        <strain evidence="3">DSM 45634</strain>
    </source>
</reference>
<dbReference type="PATRIC" id="fig|1072256.5.peg.1769"/>
<dbReference type="PANTHER" id="PTHR12149">
    <property type="entry name" value="FRUCTOSAMINE 3 KINASE-RELATED PROTEIN"/>
    <property type="match status" value="1"/>
</dbReference>
<organism evidence="2 3">
    <name type="scientific">Corynebacterium uterequi</name>
    <dbReference type="NCBI Taxonomy" id="1072256"/>
    <lineage>
        <taxon>Bacteria</taxon>
        <taxon>Bacillati</taxon>
        <taxon>Actinomycetota</taxon>
        <taxon>Actinomycetes</taxon>
        <taxon>Mycobacteriales</taxon>
        <taxon>Corynebacteriaceae</taxon>
        <taxon>Corynebacterium</taxon>
    </lineage>
</organism>
<keyword evidence="1 2" id="KW-0418">Kinase</keyword>
<dbReference type="Gene3D" id="1.10.510.10">
    <property type="entry name" value="Transferase(Phosphotransferase) domain 1"/>
    <property type="match status" value="1"/>
</dbReference>
<protein>
    <submittedName>
        <fullName evidence="2">Fructosamine-3-kinase</fullName>
    </submittedName>
</protein>
<dbReference type="PANTHER" id="PTHR12149:SF8">
    <property type="entry name" value="PROTEIN-RIBULOSAMINE 3-KINASE"/>
    <property type="match status" value="1"/>
</dbReference>
<dbReference type="STRING" id="1072256.CUTER_08950"/>
<gene>
    <name evidence="2" type="ORF">CUTER_08950</name>
</gene>
<evidence type="ECO:0000313" key="2">
    <source>
        <dbReference type="EMBL" id="AKK11769.1"/>
    </source>
</evidence>
<keyword evidence="3" id="KW-1185">Reference proteome</keyword>
<dbReference type="EMBL" id="CP011546">
    <property type="protein sequence ID" value="AKK11769.1"/>
    <property type="molecule type" value="Genomic_DNA"/>
</dbReference>
<dbReference type="SUPFAM" id="SSF56112">
    <property type="entry name" value="Protein kinase-like (PK-like)"/>
    <property type="match status" value="1"/>
</dbReference>
<evidence type="ECO:0000256" key="1">
    <source>
        <dbReference type="PIRNR" id="PIRNR006221"/>
    </source>
</evidence>
<dbReference type="Pfam" id="PF03881">
    <property type="entry name" value="Fructosamin_kin"/>
    <property type="match status" value="1"/>
</dbReference>
<dbReference type="OrthoDB" id="5291879at2"/>
<comment type="similarity">
    <text evidence="1">Belongs to the fructosamine kinase family.</text>
</comment>
<dbReference type="KEGG" id="cut:CUTER_08950"/>
<name>A0A0G3HEP1_9CORY</name>